<evidence type="ECO:0008006" key="3">
    <source>
        <dbReference type="Google" id="ProtNLM"/>
    </source>
</evidence>
<dbReference type="EMBL" id="OOIL02001160">
    <property type="protein sequence ID" value="VFQ73198.1"/>
    <property type="molecule type" value="Genomic_DNA"/>
</dbReference>
<accession>A0A484LAR8</accession>
<dbReference type="Proteomes" id="UP000595140">
    <property type="component" value="Unassembled WGS sequence"/>
</dbReference>
<dbReference type="Pfam" id="PF10604">
    <property type="entry name" value="Polyketide_cyc2"/>
    <property type="match status" value="1"/>
</dbReference>
<dbReference type="Gene3D" id="3.30.530.20">
    <property type="match status" value="1"/>
</dbReference>
<dbReference type="InterPro" id="IPR019587">
    <property type="entry name" value="Polyketide_cyclase/dehydratase"/>
</dbReference>
<protein>
    <recommendedName>
        <fullName evidence="3">Bet v I/Major latex protein domain-containing protein</fullName>
    </recommendedName>
</protein>
<gene>
    <name evidence="1" type="ORF">CCAM_LOCUS14974</name>
</gene>
<reference evidence="1 2" key="1">
    <citation type="submission" date="2018-04" db="EMBL/GenBank/DDBJ databases">
        <authorList>
            <person name="Vogel A."/>
        </authorList>
    </citation>
    <scope>NUCLEOTIDE SEQUENCE [LARGE SCALE GENOMIC DNA]</scope>
</reference>
<dbReference type="GO" id="GO:0004864">
    <property type="term" value="F:protein phosphatase inhibitor activity"/>
    <property type="evidence" value="ECO:0007669"/>
    <property type="project" value="UniProtKB-ARBA"/>
</dbReference>
<evidence type="ECO:0000313" key="1">
    <source>
        <dbReference type="EMBL" id="VFQ73198.1"/>
    </source>
</evidence>
<dbReference type="InterPro" id="IPR053249">
    <property type="entry name" value="LFS"/>
</dbReference>
<name>A0A484LAR8_9ASTE</name>
<dbReference type="CDD" id="cd07821">
    <property type="entry name" value="PYR_PYL_RCAR_like"/>
    <property type="match status" value="1"/>
</dbReference>
<proteinExistence type="predicted"/>
<keyword evidence="2" id="KW-1185">Reference proteome</keyword>
<dbReference type="InterPro" id="IPR023393">
    <property type="entry name" value="START-like_dom_sf"/>
</dbReference>
<evidence type="ECO:0000313" key="2">
    <source>
        <dbReference type="Proteomes" id="UP000595140"/>
    </source>
</evidence>
<dbReference type="AlphaFoldDB" id="A0A484LAR8"/>
<dbReference type="OrthoDB" id="1592664at2759"/>
<dbReference type="SUPFAM" id="SSF55961">
    <property type="entry name" value="Bet v1-like"/>
    <property type="match status" value="1"/>
</dbReference>
<dbReference type="PANTHER" id="PTHR33789">
    <property type="entry name" value="LACHRYMATORY-FACTOR SYNTHASE"/>
    <property type="match status" value="1"/>
</dbReference>
<organism evidence="1 2">
    <name type="scientific">Cuscuta campestris</name>
    <dbReference type="NCBI Taxonomy" id="132261"/>
    <lineage>
        <taxon>Eukaryota</taxon>
        <taxon>Viridiplantae</taxon>
        <taxon>Streptophyta</taxon>
        <taxon>Embryophyta</taxon>
        <taxon>Tracheophyta</taxon>
        <taxon>Spermatophyta</taxon>
        <taxon>Magnoliopsida</taxon>
        <taxon>eudicotyledons</taxon>
        <taxon>Gunneridae</taxon>
        <taxon>Pentapetalae</taxon>
        <taxon>asterids</taxon>
        <taxon>lamiids</taxon>
        <taxon>Solanales</taxon>
        <taxon>Convolvulaceae</taxon>
        <taxon>Cuscuteae</taxon>
        <taxon>Cuscuta</taxon>
        <taxon>Cuscuta subgen. Grammica</taxon>
        <taxon>Cuscuta sect. Cleistogrammica</taxon>
    </lineage>
</organism>
<dbReference type="PANTHER" id="PTHR33789:SF11">
    <property type="entry name" value="OS05G0202300 PROTEIN"/>
    <property type="match status" value="1"/>
</dbReference>
<sequence length="171" mass="18664">MRSSSPMAAGQEEVPEWIGKATAKLQGPKPHQVWSVLVEDFCNIHRWLPAVDDCWQVAGVKGEVGAVRCVATGGGKKLCNETLISVDHGARCLSYRALENNVGIHRYVSTMKVLPAAEGGGGDDEAPGCRIEWSYEADPLDGMSRERFDGLIRNHLDGMVENLEKTFPLNS</sequence>